<dbReference type="SMART" id="SM00228">
    <property type="entry name" value="PDZ"/>
    <property type="match status" value="1"/>
</dbReference>
<dbReference type="Proteomes" id="UP000317557">
    <property type="component" value="Unassembled WGS sequence"/>
</dbReference>
<keyword evidence="3" id="KW-0378">Hydrolase</keyword>
<dbReference type="Gene3D" id="2.30.42.10">
    <property type="match status" value="1"/>
</dbReference>
<feature type="chain" id="PRO_5021756734" evidence="1">
    <location>
        <begin position="28"/>
        <end position="435"/>
    </location>
</feature>
<dbReference type="SUPFAM" id="SSF50156">
    <property type="entry name" value="PDZ domain-like"/>
    <property type="match status" value="1"/>
</dbReference>
<sequence>MTISKHTYRFLGSLLCLLGLLSGSAFAQTQQADSSYFEINGREDRRVTIPFELINNLVVIEAQINGSTPLKFIVDTGVRYTLITSLYNREVYLNSTRIINLAGLGEGEVLQAYFSEGNILDIDRVSGRNMEVVILQEDIFKLASFMGTEVHGLIGYDLFKNFVVEINYKRKHIYLYKPEEFEEKFEKLPRHRKWHEVSLFLDERKSYVNVDYHSPVTDSTVPLRLLVDTGSSNAFSLYELAHPAIKVPENTIDTFLGTGLSGDVTGELGRIPSIQLDEFTFEEPVVAYPDSISIRRAFKIGKRQGSIGGEAFRRFKVIFHYQNEAMYMRKNSDFGDEFHYNASGIEVHTPIANLPYYVISDVRKGSPAEEAGVKVGDVIQYLNRRPVESYTLNEVHNRFYNKEGSRIRMTVLRDDTARLEFNFRMKDELQLQMDN</sequence>
<keyword evidence="1" id="KW-0732">Signal</keyword>
<dbReference type="AlphaFoldDB" id="A0A521DWV7"/>
<dbReference type="InterPro" id="IPR041489">
    <property type="entry name" value="PDZ_6"/>
</dbReference>
<dbReference type="Pfam" id="PF13650">
    <property type="entry name" value="Asp_protease_2"/>
    <property type="match status" value="1"/>
</dbReference>
<dbReference type="GO" id="GO:0008233">
    <property type="term" value="F:peptidase activity"/>
    <property type="evidence" value="ECO:0007669"/>
    <property type="project" value="UniProtKB-KW"/>
</dbReference>
<gene>
    <name evidence="3" type="ORF">SAMN06265219_109121</name>
</gene>
<keyword evidence="3" id="KW-0645">Protease</keyword>
<dbReference type="RefSeq" id="WP_142454757.1">
    <property type="nucleotide sequence ID" value="NZ_FXTP01000009.1"/>
</dbReference>
<dbReference type="Gene3D" id="2.40.70.10">
    <property type="entry name" value="Acid Proteases"/>
    <property type="match status" value="2"/>
</dbReference>
<reference evidence="3 4" key="1">
    <citation type="submission" date="2017-05" db="EMBL/GenBank/DDBJ databases">
        <authorList>
            <person name="Varghese N."/>
            <person name="Submissions S."/>
        </authorList>
    </citation>
    <scope>NUCLEOTIDE SEQUENCE [LARGE SCALE GENOMIC DNA]</scope>
    <source>
        <strain evidence="3 4">DSM 21985</strain>
    </source>
</reference>
<dbReference type="InterPro" id="IPR021109">
    <property type="entry name" value="Peptidase_aspartic_dom_sf"/>
</dbReference>
<evidence type="ECO:0000259" key="2">
    <source>
        <dbReference type="PROSITE" id="PS50106"/>
    </source>
</evidence>
<name>A0A521DWV7_9BACT</name>
<evidence type="ECO:0000313" key="4">
    <source>
        <dbReference type="Proteomes" id="UP000317557"/>
    </source>
</evidence>
<dbReference type="InterPro" id="IPR036034">
    <property type="entry name" value="PDZ_sf"/>
</dbReference>
<keyword evidence="4" id="KW-1185">Reference proteome</keyword>
<dbReference type="PROSITE" id="PS50106">
    <property type="entry name" value="PDZ"/>
    <property type="match status" value="1"/>
</dbReference>
<evidence type="ECO:0000256" key="1">
    <source>
        <dbReference type="SAM" id="SignalP"/>
    </source>
</evidence>
<dbReference type="GO" id="GO:0006508">
    <property type="term" value="P:proteolysis"/>
    <property type="evidence" value="ECO:0007669"/>
    <property type="project" value="UniProtKB-KW"/>
</dbReference>
<dbReference type="OrthoDB" id="3521766at2"/>
<protein>
    <submittedName>
        <fullName evidence="3">Aspartyl protease</fullName>
    </submittedName>
</protein>
<feature type="domain" description="PDZ" evidence="2">
    <location>
        <begin position="358"/>
        <end position="395"/>
    </location>
</feature>
<feature type="signal peptide" evidence="1">
    <location>
        <begin position="1"/>
        <end position="27"/>
    </location>
</feature>
<dbReference type="EMBL" id="FXTP01000009">
    <property type="protein sequence ID" value="SMO75350.1"/>
    <property type="molecule type" value="Genomic_DNA"/>
</dbReference>
<dbReference type="Pfam" id="PF17820">
    <property type="entry name" value="PDZ_6"/>
    <property type="match status" value="1"/>
</dbReference>
<dbReference type="InterPro" id="IPR001478">
    <property type="entry name" value="PDZ"/>
</dbReference>
<accession>A0A521DWV7</accession>
<organism evidence="3 4">
    <name type="scientific">Gracilimonas mengyeensis</name>
    <dbReference type="NCBI Taxonomy" id="1302730"/>
    <lineage>
        <taxon>Bacteria</taxon>
        <taxon>Pseudomonadati</taxon>
        <taxon>Balneolota</taxon>
        <taxon>Balneolia</taxon>
        <taxon>Balneolales</taxon>
        <taxon>Balneolaceae</taxon>
        <taxon>Gracilimonas</taxon>
    </lineage>
</organism>
<proteinExistence type="predicted"/>
<evidence type="ECO:0000313" key="3">
    <source>
        <dbReference type="EMBL" id="SMO75350.1"/>
    </source>
</evidence>